<evidence type="ECO:0000313" key="2">
    <source>
        <dbReference type="Proteomes" id="UP000286235"/>
    </source>
</evidence>
<keyword evidence="2" id="KW-1185">Reference proteome</keyword>
<sequence length="147" mass="17360">MFSLNVGKEEVFRKAEALRRAWEKDSTALNKKKLRVLKMLLTEKRIADEAGIEEWKWHILWLKLGQLESVQDPGEVNEVLLQAKVGKTLQIPTHSKYWLVEEECLFWMEQSLKSPLSYQGFERYMQVFQLLCDKYGIENPLKQDSEI</sequence>
<reference evidence="1 2" key="1">
    <citation type="submission" date="2013-12" db="EMBL/GenBank/DDBJ databases">
        <title>Genome and proteome characterization of Caldibacillus debilis GB1 derived from a cellulolytic aero-tolerant co-culture.</title>
        <authorList>
            <person name="Wushke S.T."/>
            <person name="Zhang X."/>
            <person name="Fristensky B."/>
            <person name="Wilkins J.A."/>
            <person name="Levin D.B."/>
            <person name="Sparling R."/>
        </authorList>
    </citation>
    <scope>NUCLEOTIDE SEQUENCE [LARGE SCALE GENOMIC DNA]</scope>
    <source>
        <strain evidence="1 2">GB1</strain>
    </source>
</reference>
<gene>
    <name evidence="1" type="ORF">Cdeb_01190</name>
</gene>
<name>A0A420VDQ7_9BACI</name>
<dbReference type="AlphaFoldDB" id="A0A420VDQ7"/>
<evidence type="ECO:0000313" key="1">
    <source>
        <dbReference type="EMBL" id="RKO61719.1"/>
    </source>
</evidence>
<accession>A0A420VDQ7</accession>
<organism evidence="1 2">
    <name type="scientific">Caldibacillus debilis GB1</name>
    <dbReference type="NCBI Taxonomy" id="1339248"/>
    <lineage>
        <taxon>Bacteria</taxon>
        <taxon>Bacillati</taxon>
        <taxon>Bacillota</taxon>
        <taxon>Bacilli</taxon>
        <taxon>Bacillales</taxon>
        <taxon>Bacillaceae</taxon>
        <taxon>Caldibacillus</taxon>
    </lineage>
</organism>
<proteinExistence type="predicted"/>
<comment type="caution">
    <text evidence="1">The sequence shown here is derived from an EMBL/GenBank/DDBJ whole genome shotgun (WGS) entry which is preliminary data.</text>
</comment>
<dbReference type="Proteomes" id="UP000286235">
    <property type="component" value="Unassembled WGS sequence"/>
</dbReference>
<protein>
    <submittedName>
        <fullName evidence="1">Uncharacterized protein</fullName>
    </submittedName>
</protein>
<dbReference type="EMBL" id="AZRV01000035">
    <property type="protein sequence ID" value="RKO61719.1"/>
    <property type="molecule type" value="Genomic_DNA"/>
</dbReference>